<evidence type="ECO:0000313" key="1">
    <source>
        <dbReference type="EMBL" id="MBD2770298.1"/>
    </source>
</evidence>
<proteinExistence type="predicted"/>
<evidence type="ECO:0000313" key="2">
    <source>
        <dbReference type="Proteomes" id="UP000612233"/>
    </source>
</evidence>
<organism evidence="1 2">
    <name type="scientific">Hymenobacter montanus</name>
    <dbReference type="NCBI Taxonomy" id="2771359"/>
    <lineage>
        <taxon>Bacteria</taxon>
        <taxon>Pseudomonadati</taxon>
        <taxon>Bacteroidota</taxon>
        <taxon>Cytophagia</taxon>
        <taxon>Cytophagales</taxon>
        <taxon>Hymenobacteraceae</taxon>
        <taxon>Hymenobacter</taxon>
    </lineage>
</organism>
<name>A0A927BHS5_9BACT</name>
<dbReference type="Proteomes" id="UP000612233">
    <property type="component" value="Unassembled WGS sequence"/>
</dbReference>
<protein>
    <submittedName>
        <fullName evidence="1">Uncharacterized protein</fullName>
    </submittedName>
</protein>
<gene>
    <name evidence="1" type="ORF">IC235_20620</name>
</gene>
<keyword evidence="2" id="KW-1185">Reference proteome</keyword>
<dbReference type="EMBL" id="JACXAD010000033">
    <property type="protein sequence ID" value="MBD2770298.1"/>
    <property type="molecule type" value="Genomic_DNA"/>
</dbReference>
<sequence length="429" mass="45006">MTNQQYFLRLMPVLAVAGGLLASCQKNDERPYAVSSEDRYPTLLSNSLGVATKYAPGETVPLELQFAGQSASIQEIRVFQRIEPAPDSTVVQTLPGRQAAYSRRKFADTLVVNVVLPSAPNQARVRFSAVVVSQNGLTKTRAVPFRVAEATPTVRVVSATNLTAPAGAPLVTNDVVRYSLLLNENGINLYPERPAAPPTATAVLFNNLDSLITYVRVGGAPERRFARQRLPLAGTQTGAATSVTLNLALPTGSAGQNVVFRFEAKSRYLGTPSFRASSVTAAPITLGSPTALATTQARVLTYTGATGGDLAALDLTTFTPVAAAGPATSKDLVISSTGGNAVQFQALSTGTRLVRATAAAYPSATLNSIRQAYTAAAATAQVSTLDNIVVGDVLILKLRGQDQYVVVQVAGINRTSATDVTVSLNIKAQ</sequence>
<reference evidence="1" key="1">
    <citation type="submission" date="2020-09" db="EMBL/GenBank/DDBJ databases">
        <authorList>
            <person name="Kim M.K."/>
        </authorList>
    </citation>
    <scope>NUCLEOTIDE SEQUENCE</scope>
    <source>
        <strain evidence="1">BT664</strain>
    </source>
</reference>
<dbReference type="RefSeq" id="WP_191007108.1">
    <property type="nucleotide sequence ID" value="NZ_JACXAD010000033.1"/>
</dbReference>
<dbReference type="AlphaFoldDB" id="A0A927BHS5"/>
<accession>A0A927BHS5</accession>
<comment type="caution">
    <text evidence="1">The sequence shown here is derived from an EMBL/GenBank/DDBJ whole genome shotgun (WGS) entry which is preliminary data.</text>
</comment>